<sequence>MQYISRFFSVKSIVSIAYFLNNQ</sequence>
<organism evidence="1">
    <name type="scientific">Arundo donax</name>
    <name type="common">Giant reed</name>
    <name type="synonym">Donax arundinaceus</name>
    <dbReference type="NCBI Taxonomy" id="35708"/>
    <lineage>
        <taxon>Eukaryota</taxon>
        <taxon>Viridiplantae</taxon>
        <taxon>Streptophyta</taxon>
        <taxon>Embryophyta</taxon>
        <taxon>Tracheophyta</taxon>
        <taxon>Spermatophyta</taxon>
        <taxon>Magnoliopsida</taxon>
        <taxon>Liliopsida</taxon>
        <taxon>Poales</taxon>
        <taxon>Poaceae</taxon>
        <taxon>PACMAD clade</taxon>
        <taxon>Arundinoideae</taxon>
        <taxon>Arundineae</taxon>
        <taxon>Arundo</taxon>
    </lineage>
</organism>
<evidence type="ECO:0000313" key="1">
    <source>
        <dbReference type="EMBL" id="JAD31329.1"/>
    </source>
</evidence>
<proteinExistence type="predicted"/>
<protein>
    <submittedName>
        <fullName evidence="1">Uncharacterized protein</fullName>
    </submittedName>
</protein>
<reference evidence="1" key="1">
    <citation type="submission" date="2014-09" db="EMBL/GenBank/DDBJ databases">
        <authorList>
            <person name="Magalhaes I.L.F."/>
            <person name="Oliveira U."/>
            <person name="Santos F.R."/>
            <person name="Vidigal T.H.D.A."/>
            <person name="Brescovit A.D."/>
            <person name="Santos A.J."/>
        </authorList>
    </citation>
    <scope>NUCLEOTIDE SEQUENCE</scope>
    <source>
        <tissue evidence="1">Shoot tissue taken approximately 20 cm above the soil surface</tissue>
    </source>
</reference>
<reference evidence="1" key="2">
    <citation type="journal article" date="2015" name="Data Brief">
        <title>Shoot transcriptome of the giant reed, Arundo donax.</title>
        <authorList>
            <person name="Barrero R.A."/>
            <person name="Guerrero F.D."/>
            <person name="Moolhuijzen P."/>
            <person name="Goolsby J.A."/>
            <person name="Tidwell J."/>
            <person name="Bellgard S.E."/>
            <person name="Bellgard M.I."/>
        </authorList>
    </citation>
    <scope>NUCLEOTIDE SEQUENCE</scope>
    <source>
        <tissue evidence="1">Shoot tissue taken approximately 20 cm above the soil surface</tissue>
    </source>
</reference>
<dbReference type="AlphaFoldDB" id="A0A0A8YW09"/>
<name>A0A0A8YW09_ARUDO</name>
<dbReference type="EMBL" id="GBRH01266566">
    <property type="protein sequence ID" value="JAD31329.1"/>
    <property type="molecule type" value="Transcribed_RNA"/>
</dbReference>
<accession>A0A0A8YW09</accession>